<dbReference type="CDD" id="cd00118">
    <property type="entry name" value="LysM"/>
    <property type="match status" value="1"/>
</dbReference>
<reference evidence="2 3" key="1">
    <citation type="submission" date="2015-09" db="EMBL/GenBank/DDBJ databases">
        <authorList>
            <consortium name="Swine Surveillance"/>
        </authorList>
    </citation>
    <scope>NUCLEOTIDE SEQUENCE [LARGE SCALE GENOMIC DNA]</scope>
    <source>
        <strain evidence="2 3">CECT 5294</strain>
    </source>
</reference>
<dbReference type="InterPro" id="IPR036779">
    <property type="entry name" value="LysM_dom_sf"/>
</dbReference>
<dbReference type="RefSeq" id="WP_058122983.1">
    <property type="nucleotide sequence ID" value="NZ_CYRX01000011.1"/>
</dbReference>
<dbReference type="STRING" id="266809.PM03_09420"/>
<name>A0A0N7LT72_9RHOB</name>
<evidence type="ECO:0000256" key="1">
    <source>
        <dbReference type="SAM" id="SignalP"/>
    </source>
</evidence>
<dbReference type="Proteomes" id="UP000051298">
    <property type="component" value="Unassembled WGS sequence"/>
</dbReference>
<dbReference type="eggNOG" id="COG1388">
    <property type="taxonomic scope" value="Bacteria"/>
</dbReference>
<feature type="signal peptide" evidence="1">
    <location>
        <begin position="1"/>
        <end position="20"/>
    </location>
</feature>
<gene>
    <name evidence="2" type="ORF">THS5294_01179</name>
</gene>
<proteinExistence type="predicted"/>
<evidence type="ECO:0000313" key="2">
    <source>
        <dbReference type="EMBL" id="CUH59890.1"/>
    </source>
</evidence>
<dbReference type="AlphaFoldDB" id="A0A0N7LT72"/>
<keyword evidence="1" id="KW-0732">Signal</keyword>
<dbReference type="EMBL" id="CYRX01000011">
    <property type="protein sequence ID" value="CUH59890.1"/>
    <property type="molecule type" value="Genomic_DNA"/>
</dbReference>
<dbReference type="Gene3D" id="3.10.350.10">
    <property type="entry name" value="LysM domain"/>
    <property type="match status" value="1"/>
</dbReference>
<feature type="chain" id="PRO_5006015577" evidence="1">
    <location>
        <begin position="21"/>
        <end position="112"/>
    </location>
</feature>
<sequence>MKLFVACVLACMMSGTATFAQEPFIVLQYGPSDGPATQSTEGHTIRKGETLNGILRHYFGADAHLKDLVRETVQGNPHAFRGGNADRMLMGQTLRLPSGYGGTGEVDDIYFF</sequence>
<protein>
    <submittedName>
        <fullName evidence="2">Tfp pilus assembly protein FimV</fullName>
    </submittedName>
</protein>
<dbReference type="InterPro" id="IPR018392">
    <property type="entry name" value="LysM"/>
</dbReference>
<organism evidence="2 3">
    <name type="scientific">Thalassobacter stenotrophicus</name>
    <dbReference type="NCBI Taxonomy" id="266809"/>
    <lineage>
        <taxon>Bacteria</taxon>
        <taxon>Pseudomonadati</taxon>
        <taxon>Pseudomonadota</taxon>
        <taxon>Alphaproteobacteria</taxon>
        <taxon>Rhodobacterales</taxon>
        <taxon>Roseobacteraceae</taxon>
        <taxon>Thalassobacter</taxon>
    </lineage>
</organism>
<evidence type="ECO:0000313" key="3">
    <source>
        <dbReference type="Proteomes" id="UP000051298"/>
    </source>
</evidence>
<accession>A0A0N7LT72</accession>